<organism evidence="2 3">
    <name type="scientific">Protea cynaroides</name>
    <dbReference type="NCBI Taxonomy" id="273540"/>
    <lineage>
        <taxon>Eukaryota</taxon>
        <taxon>Viridiplantae</taxon>
        <taxon>Streptophyta</taxon>
        <taxon>Embryophyta</taxon>
        <taxon>Tracheophyta</taxon>
        <taxon>Spermatophyta</taxon>
        <taxon>Magnoliopsida</taxon>
        <taxon>Proteales</taxon>
        <taxon>Proteaceae</taxon>
        <taxon>Protea</taxon>
    </lineage>
</organism>
<dbReference type="Proteomes" id="UP001141806">
    <property type="component" value="Unassembled WGS sequence"/>
</dbReference>
<reference evidence="2" key="1">
    <citation type="journal article" date="2023" name="Plant J.">
        <title>The genome of the king protea, Protea cynaroides.</title>
        <authorList>
            <person name="Chang J."/>
            <person name="Duong T.A."/>
            <person name="Schoeman C."/>
            <person name="Ma X."/>
            <person name="Roodt D."/>
            <person name="Barker N."/>
            <person name="Li Z."/>
            <person name="Van de Peer Y."/>
            <person name="Mizrachi E."/>
        </authorList>
    </citation>
    <scope>NUCLEOTIDE SEQUENCE</scope>
    <source>
        <tissue evidence="2">Young leaves</tissue>
    </source>
</reference>
<evidence type="ECO:0000313" key="3">
    <source>
        <dbReference type="Proteomes" id="UP001141806"/>
    </source>
</evidence>
<dbReference type="EMBL" id="JAMYWD010000009">
    <property type="protein sequence ID" value="KAJ4961082.1"/>
    <property type="molecule type" value="Genomic_DNA"/>
</dbReference>
<keyword evidence="3" id="KW-1185">Reference proteome</keyword>
<comment type="caution">
    <text evidence="2">The sequence shown here is derived from an EMBL/GenBank/DDBJ whole genome shotgun (WGS) entry which is preliminary data.</text>
</comment>
<gene>
    <name evidence="2" type="ORF">NE237_020992</name>
</gene>
<accession>A0A9Q0K339</accession>
<dbReference type="AlphaFoldDB" id="A0A9Q0K339"/>
<evidence type="ECO:0000313" key="2">
    <source>
        <dbReference type="EMBL" id="KAJ4961082.1"/>
    </source>
</evidence>
<proteinExistence type="predicted"/>
<feature type="region of interest" description="Disordered" evidence="1">
    <location>
        <begin position="75"/>
        <end position="120"/>
    </location>
</feature>
<protein>
    <submittedName>
        <fullName evidence="2">Uncharacterized protein</fullName>
    </submittedName>
</protein>
<name>A0A9Q0K339_9MAGN</name>
<feature type="compositionally biased region" description="Low complexity" evidence="1">
    <location>
        <begin position="86"/>
        <end position="97"/>
    </location>
</feature>
<evidence type="ECO:0000256" key="1">
    <source>
        <dbReference type="SAM" id="MobiDB-lite"/>
    </source>
</evidence>
<sequence>MAAADRTSYWPNGSVTGYIDQKRFKFKENGGILIKTFYSLSQKWQKSRDPFFTICLVLCLVLAMGKVKRFASLEFGGKGKSPLPESVSVDDSNSDSNDTSKILPPKTSKSKPRVRGPEPTIRVQKKGYSLVSSRSGRRI</sequence>